<feature type="region of interest" description="Disordered" evidence="1">
    <location>
        <begin position="31"/>
        <end position="57"/>
    </location>
</feature>
<dbReference type="EMBL" id="JFKA01000007">
    <property type="protein sequence ID" value="OSQ37275.1"/>
    <property type="molecule type" value="Genomic_DNA"/>
</dbReference>
<feature type="compositionally biased region" description="Low complexity" evidence="1">
    <location>
        <begin position="31"/>
        <end position="42"/>
    </location>
</feature>
<dbReference type="STRING" id="1293891.TMES_15815"/>
<dbReference type="PROSITE" id="PS51257">
    <property type="entry name" value="PROKAR_LIPOPROTEIN"/>
    <property type="match status" value="1"/>
</dbReference>
<proteinExistence type="predicted"/>
<comment type="caution">
    <text evidence="2">The sequence shown here is derived from an EMBL/GenBank/DDBJ whole genome shotgun (WGS) entry which is preliminary data.</text>
</comment>
<protein>
    <recommendedName>
        <fullName evidence="4">Lipoprotein</fullName>
    </recommendedName>
</protein>
<evidence type="ECO:0000313" key="2">
    <source>
        <dbReference type="EMBL" id="OSQ37275.1"/>
    </source>
</evidence>
<evidence type="ECO:0000256" key="1">
    <source>
        <dbReference type="SAM" id="MobiDB-lite"/>
    </source>
</evidence>
<reference evidence="2 3" key="1">
    <citation type="submission" date="2014-03" db="EMBL/GenBank/DDBJ databases">
        <title>The draft genome sequence of Thalassospira mesophila JCM 18969.</title>
        <authorList>
            <person name="Lai Q."/>
            <person name="Shao Z."/>
        </authorList>
    </citation>
    <scope>NUCLEOTIDE SEQUENCE [LARGE SCALE GENOMIC DNA]</scope>
    <source>
        <strain evidence="2 3">JCM 18969</strain>
    </source>
</reference>
<accession>A0A1Y2L0N2</accession>
<feature type="compositionally biased region" description="Polar residues" evidence="1">
    <location>
        <begin position="43"/>
        <end position="54"/>
    </location>
</feature>
<dbReference type="Proteomes" id="UP000193391">
    <property type="component" value="Unassembled WGS sequence"/>
</dbReference>
<sequence>MKLRHGIYSVALVASLVLGGCENLSHMASGSSAKATSSQDSSNGGSAASPSFNKFTDIPMPSNSTVDMDRSIIFGASDAWTGRLALNSRGTPAQMYDFYEREMPNFGWSKVTVVRADVSVLVYDRESRVATIKLTGGSFSGSTVDITVSPKG</sequence>
<evidence type="ECO:0000313" key="3">
    <source>
        <dbReference type="Proteomes" id="UP000193391"/>
    </source>
</evidence>
<evidence type="ECO:0008006" key="4">
    <source>
        <dbReference type="Google" id="ProtNLM"/>
    </source>
</evidence>
<organism evidence="2 3">
    <name type="scientific">Thalassospira mesophila</name>
    <dbReference type="NCBI Taxonomy" id="1293891"/>
    <lineage>
        <taxon>Bacteria</taxon>
        <taxon>Pseudomonadati</taxon>
        <taxon>Pseudomonadota</taxon>
        <taxon>Alphaproteobacteria</taxon>
        <taxon>Rhodospirillales</taxon>
        <taxon>Thalassospiraceae</taxon>
        <taxon>Thalassospira</taxon>
    </lineage>
</organism>
<name>A0A1Y2L0N2_9PROT</name>
<dbReference type="AlphaFoldDB" id="A0A1Y2L0N2"/>
<keyword evidence="3" id="KW-1185">Reference proteome</keyword>
<gene>
    <name evidence="2" type="ORF">TMES_15815</name>
</gene>
<dbReference type="OrthoDB" id="7362340at2"/>